<dbReference type="RefSeq" id="XP_004258471.1">
    <property type="nucleotide sequence ID" value="XM_004258423.1"/>
</dbReference>
<dbReference type="KEGG" id="eiv:EIN_413780"/>
<reference evidence="1 2" key="1">
    <citation type="submission" date="2012-10" db="EMBL/GenBank/DDBJ databases">
        <authorList>
            <person name="Zafar N."/>
            <person name="Inman J."/>
            <person name="Hall N."/>
            <person name="Lorenzi H."/>
            <person name="Caler E."/>
        </authorList>
    </citation>
    <scope>NUCLEOTIDE SEQUENCE [LARGE SCALE GENOMIC DNA]</scope>
    <source>
        <strain evidence="1 2">IP1</strain>
    </source>
</reference>
<accession>L7FNF6</accession>
<dbReference type="GeneID" id="14890681"/>
<evidence type="ECO:0000313" key="2">
    <source>
        <dbReference type="Proteomes" id="UP000014680"/>
    </source>
</evidence>
<organism evidence="1 2">
    <name type="scientific">Entamoeba invadens IP1</name>
    <dbReference type="NCBI Taxonomy" id="370355"/>
    <lineage>
        <taxon>Eukaryota</taxon>
        <taxon>Amoebozoa</taxon>
        <taxon>Evosea</taxon>
        <taxon>Archamoebae</taxon>
        <taxon>Mastigamoebida</taxon>
        <taxon>Entamoebidae</taxon>
        <taxon>Entamoeba</taxon>
    </lineage>
</organism>
<feature type="non-terminal residue" evidence="1">
    <location>
        <position position="272"/>
    </location>
</feature>
<evidence type="ECO:0008006" key="3">
    <source>
        <dbReference type="Google" id="ProtNLM"/>
    </source>
</evidence>
<sequence length="272" mass="32294">MICKLEPFYLRNVLLYLKSLSDITNFVCINKMAFEITQSLYINPYSLPITTPIKTILKIFPRLETLFLPMEIYRDLSDLETSGNFLFEFRRCPCDIEGDGLYNHFFDVFSTEWYPKRVRKMYVFRREIQSLSTNIDRFDKLIELIYFSPVRPIYVNDIITILNCFTLRRVTLGIDTSYTRVLEQIDFEKYNKISFYLLINILENIDIDEETITKIRCLPQNVNVHVSFITKKVHTNPFLKNISLYKFKTPRCVVTKISNDALGESNLLKYIR</sequence>
<dbReference type="Proteomes" id="UP000014680">
    <property type="component" value="Unassembled WGS sequence"/>
</dbReference>
<dbReference type="OMA" id="ICKLEPF"/>
<dbReference type="AlphaFoldDB" id="L7FNF6"/>
<dbReference type="EMBL" id="KB206451">
    <property type="protein sequence ID" value="ELP91700.1"/>
    <property type="molecule type" value="Genomic_DNA"/>
</dbReference>
<name>L7FNF6_ENTIV</name>
<dbReference type="VEuPathDB" id="AmoebaDB:EIN_413780"/>
<protein>
    <recommendedName>
        <fullName evidence="3">F-box domain-containing protein</fullName>
    </recommendedName>
</protein>
<proteinExistence type="predicted"/>
<keyword evidence="2" id="KW-1185">Reference proteome</keyword>
<evidence type="ECO:0000313" key="1">
    <source>
        <dbReference type="EMBL" id="ELP91700.1"/>
    </source>
</evidence>
<gene>
    <name evidence="1" type="ORF">EIN_413780</name>
</gene>